<organism evidence="1 2">
    <name type="scientific">Armillaria gallica</name>
    <name type="common">Bulbous honey fungus</name>
    <name type="synonym">Armillaria bulbosa</name>
    <dbReference type="NCBI Taxonomy" id="47427"/>
    <lineage>
        <taxon>Eukaryota</taxon>
        <taxon>Fungi</taxon>
        <taxon>Dikarya</taxon>
        <taxon>Basidiomycota</taxon>
        <taxon>Agaricomycotina</taxon>
        <taxon>Agaricomycetes</taxon>
        <taxon>Agaricomycetidae</taxon>
        <taxon>Agaricales</taxon>
        <taxon>Marasmiineae</taxon>
        <taxon>Physalacriaceae</taxon>
        <taxon>Armillaria</taxon>
    </lineage>
</organism>
<dbReference type="InParanoid" id="A0A2H3CXH6"/>
<name>A0A2H3CXH6_ARMGA</name>
<dbReference type="AlphaFoldDB" id="A0A2H3CXH6"/>
<reference evidence="2" key="1">
    <citation type="journal article" date="2017" name="Nat. Ecol. Evol.">
        <title>Genome expansion and lineage-specific genetic innovations in the forest pathogenic fungi Armillaria.</title>
        <authorList>
            <person name="Sipos G."/>
            <person name="Prasanna A.N."/>
            <person name="Walter M.C."/>
            <person name="O'Connor E."/>
            <person name="Balint B."/>
            <person name="Krizsan K."/>
            <person name="Kiss B."/>
            <person name="Hess J."/>
            <person name="Varga T."/>
            <person name="Slot J."/>
            <person name="Riley R."/>
            <person name="Boka B."/>
            <person name="Rigling D."/>
            <person name="Barry K."/>
            <person name="Lee J."/>
            <person name="Mihaltcheva S."/>
            <person name="LaButti K."/>
            <person name="Lipzen A."/>
            <person name="Waldron R."/>
            <person name="Moloney N.M."/>
            <person name="Sperisen C."/>
            <person name="Kredics L."/>
            <person name="Vagvoelgyi C."/>
            <person name="Patrignani A."/>
            <person name="Fitzpatrick D."/>
            <person name="Nagy I."/>
            <person name="Doyle S."/>
            <person name="Anderson J.B."/>
            <person name="Grigoriev I.V."/>
            <person name="Gueldener U."/>
            <person name="Muensterkoetter M."/>
            <person name="Nagy L.G."/>
        </authorList>
    </citation>
    <scope>NUCLEOTIDE SEQUENCE [LARGE SCALE GENOMIC DNA]</scope>
    <source>
        <strain evidence="2">Ar21-2</strain>
    </source>
</reference>
<evidence type="ECO:0000313" key="1">
    <source>
        <dbReference type="EMBL" id="PBK81487.1"/>
    </source>
</evidence>
<evidence type="ECO:0000313" key="2">
    <source>
        <dbReference type="Proteomes" id="UP000217790"/>
    </source>
</evidence>
<proteinExistence type="predicted"/>
<sequence>MKTLLVHTIWWTSTTSAHKHWKEMSQLNARRKGVQHVSVVGSYPPDRRLITFDAEIVAFLLPYRLHLWRIDKRHHRSPAARVKYTLTRKLR</sequence>
<dbReference type="EMBL" id="KZ293729">
    <property type="protein sequence ID" value="PBK81487.1"/>
    <property type="molecule type" value="Genomic_DNA"/>
</dbReference>
<keyword evidence="2" id="KW-1185">Reference proteome</keyword>
<gene>
    <name evidence="1" type="ORF">ARMGADRAFT_778244</name>
</gene>
<dbReference type="Proteomes" id="UP000217790">
    <property type="component" value="Unassembled WGS sequence"/>
</dbReference>
<protein>
    <submittedName>
        <fullName evidence="1">Uncharacterized protein</fullName>
    </submittedName>
</protein>
<accession>A0A2H3CXH6</accession>